<accession>A0A0D0V357</accession>
<sequence length="130" mass="14586">MFDVPTTYLPRFFLSLPSSPSIILTDPIESLPSIEETMVLCPDMEWRCGARSWKGALNMVVGRRGKIEKMDVVLGNKNDEGEMFLKGALRVLKRHYNNSFRKSEEISLFSCFGTQTIGAAYNSVMGEGNI</sequence>
<dbReference type="OrthoDB" id="2574878at2759"/>
<dbReference type="EMBL" id="KN847899">
    <property type="protein sequence ID" value="KIR41851.1"/>
    <property type="molecule type" value="Genomic_DNA"/>
</dbReference>
<reference evidence="1 2" key="1">
    <citation type="submission" date="2015-01" db="EMBL/GenBank/DDBJ databases">
        <title>The Genome Sequence of Cryptococcus gattii Ram5.</title>
        <authorList>
            <consortium name="The Broad Institute Genomics Platform"/>
            <person name="Cuomo C."/>
            <person name="Litvintseva A."/>
            <person name="Chen Y."/>
            <person name="Heitman J."/>
            <person name="Sun S."/>
            <person name="Springer D."/>
            <person name="Dromer F."/>
            <person name="Young S."/>
            <person name="Zeng Q."/>
            <person name="Gargeya S."/>
            <person name="Abouelleil A."/>
            <person name="Alvarado L."/>
            <person name="Chapman S.B."/>
            <person name="Gainer-Dewar J."/>
            <person name="Goldberg J."/>
            <person name="Griggs A."/>
            <person name="Gujja S."/>
            <person name="Hansen M."/>
            <person name="Howarth C."/>
            <person name="Imamovic A."/>
            <person name="Larimer J."/>
            <person name="Murphy C."/>
            <person name="Naylor J."/>
            <person name="Pearson M."/>
            <person name="Priest M."/>
            <person name="Roberts A."/>
            <person name="Saif S."/>
            <person name="Shea T."/>
            <person name="Sykes S."/>
            <person name="Wortman J."/>
            <person name="Nusbaum C."/>
            <person name="Birren B."/>
        </authorList>
    </citation>
    <scope>NUCLEOTIDE SEQUENCE [LARGE SCALE GENOMIC DNA]</scope>
    <source>
        <strain evidence="1 2">Ram5</strain>
    </source>
</reference>
<dbReference type="AlphaFoldDB" id="A0A0D0V357"/>
<organism evidence="1 2">
    <name type="scientific">Cryptococcus deuterogattii Ram5</name>
    <dbReference type="NCBI Taxonomy" id="1296110"/>
    <lineage>
        <taxon>Eukaryota</taxon>
        <taxon>Fungi</taxon>
        <taxon>Dikarya</taxon>
        <taxon>Basidiomycota</taxon>
        <taxon>Agaricomycotina</taxon>
        <taxon>Tremellomycetes</taxon>
        <taxon>Tremellales</taxon>
        <taxon>Cryptococcaceae</taxon>
        <taxon>Cryptococcus</taxon>
        <taxon>Cryptococcus gattii species complex</taxon>
    </lineage>
</organism>
<dbReference type="HOGENOM" id="CLU_121522_0_0_1"/>
<gene>
    <name evidence="1" type="ORF">I313_02011</name>
</gene>
<name>A0A0D0V357_9TREE</name>
<protein>
    <submittedName>
        <fullName evidence="1">Unplaced genomic scaffold supercont1.4, whole genome shotgun sequence</fullName>
    </submittedName>
</protein>
<evidence type="ECO:0000313" key="2">
    <source>
        <dbReference type="Proteomes" id="UP000053392"/>
    </source>
</evidence>
<keyword evidence="2" id="KW-1185">Reference proteome</keyword>
<proteinExistence type="predicted"/>
<evidence type="ECO:0000313" key="1">
    <source>
        <dbReference type="EMBL" id="KIR41851.1"/>
    </source>
</evidence>
<dbReference type="Proteomes" id="UP000053392">
    <property type="component" value="Unassembled WGS sequence"/>
</dbReference>